<dbReference type="CDD" id="cd19821">
    <property type="entry name" value="Bbox1_BBX-like"/>
    <property type="match status" value="1"/>
</dbReference>
<dbReference type="InterPro" id="IPR010402">
    <property type="entry name" value="CCT_domain"/>
</dbReference>
<dbReference type="Pfam" id="PF06203">
    <property type="entry name" value="CCT"/>
    <property type="match status" value="1"/>
</dbReference>
<accession>A0A6N2MM87</accession>
<feature type="domain" description="B box-type" evidence="10">
    <location>
        <begin position="1"/>
        <end position="47"/>
    </location>
</feature>
<evidence type="ECO:0000313" key="12">
    <source>
        <dbReference type="EMBL" id="VFU55356.1"/>
    </source>
</evidence>
<evidence type="ECO:0000256" key="8">
    <source>
        <dbReference type="PROSITE-ProRule" id="PRU00024"/>
    </source>
</evidence>
<keyword evidence="5 8" id="KW-0863">Zinc-finger</keyword>
<dbReference type="GO" id="GO:0005634">
    <property type="term" value="C:nucleus"/>
    <property type="evidence" value="ECO:0007669"/>
    <property type="project" value="UniProtKB-SubCell"/>
</dbReference>
<keyword evidence="7 9" id="KW-0539">Nucleus</keyword>
<evidence type="ECO:0000256" key="4">
    <source>
        <dbReference type="ARBA" id="ARBA00022737"/>
    </source>
</evidence>
<evidence type="ECO:0000256" key="5">
    <source>
        <dbReference type="ARBA" id="ARBA00022771"/>
    </source>
</evidence>
<dbReference type="PANTHER" id="PTHR31717">
    <property type="entry name" value="ZINC FINGER PROTEIN CONSTANS-LIKE 10"/>
    <property type="match status" value="1"/>
</dbReference>
<keyword evidence="3" id="KW-0479">Metal-binding</keyword>
<dbReference type="PROSITE" id="PS51017">
    <property type="entry name" value="CCT"/>
    <property type="match status" value="1"/>
</dbReference>
<comment type="subcellular location">
    <subcellularLocation>
        <location evidence="1 9">Nucleus</location>
    </subcellularLocation>
</comment>
<keyword evidence="6" id="KW-0862">Zinc</keyword>
<evidence type="ECO:0000259" key="11">
    <source>
        <dbReference type="PROSITE" id="PS51017"/>
    </source>
</evidence>
<reference evidence="12" key="1">
    <citation type="submission" date="2019-03" db="EMBL/GenBank/DDBJ databases">
        <authorList>
            <person name="Mank J."/>
            <person name="Almeida P."/>
        </authorList>
    </citation>
    <scope>NUCLEOTIDE SEQUENCE</scope>
    <source>
        <strain evidence="12">78183</strain>
    </source>
</reference>
<dbReference type="PROSITE" id="PS50119">
    <property type="entry name" value="ZF_BBOX"/>
    <property type="match status" value="1"/>
</dbReference>
<feature type="domain" description="CCT" evidence="11">
    <location>
        <begin position="345"/>
        <end position="387"/>
    </location>
</feature>
<dbReference type="InterPro" id="IPR049808">
    <property type="entry name" value="CONSTANS-like_Bbox1"/>
</dbReference>
<gene>
    <name evidence="12" type="ORF">SVIM_LOCUS393201</name>
</gene>
<protein>
    <recommendedName>
        <fullName evidence="13">CCT domain-containing protein</fullName>
    </recommendedName>
</protein>
<proteinExistence type="inferred from homology"/>
<evidence type="ECO:0000256" key="1">
    <source>
        <dbReference type="ARBA" id="ARBA00004123"/>
    </source>
</evidence>
<dbReference type="InterPro" id="IPR000315">
    <property type="entry name" value="Znf_B-box"/>
</dbReference>
<dbReference type="SMART" id="SM00336">
    <property type="entry name" value="BBOX"/>
    <property type="match status" value="1"/>
</dbReference>
<evidence type="ECO:0000256" key="9">
    <source>
        <dbReference type="PROSITE-ProRule" id="PRU00357"/>
    </source>
</evidence>
<dbReference type="AlphaFoldDB" id="A0A6N2MM87"/>
<dbReference type="GO" id="GO:0006355">
    <property type="term" value="P:regulation of DNA-templated transcription"/>
    <property type="evidence" value="ECO:0007669"/>
    <property type="project" value="UniProtKB-ARBA"/>
</dbReference>
<comment type="similarity">
    <text evidence="2">Belongs to the CONSTANS family.</text>
</comment>
<evidence type="ECO:0008006" key="13">
    <source>
        <dbReference type="Google" id="ProtNLM"/>
    </source>
</evidence>
<evidence type="ECO:0000256" key="3">
    <source>
        <dbReference type="ARBA" id="ARBA00022723"/>
    </source>
</evidence>
<dbReference type="GO" id="GO:0008270">
    <property type="term" value="F:zinc ion binding"/>
    <property type="evidence" value="ECO:0007669"/>
    <property type="project" value="UniProtKB-KW"/>
</dbReference>
<dbReference type="PANTHER" id="PTHR31717:SF46">
    <property type="entry name" value="CCT MOTIF FAMILY PROTEIN-RELATED"/>
    <property type="match status" value="1"/>
</dbReference>
<evidence type="ECO:0000256" key="6">
    <source>
        <dbReference type="ARBA" id="ARBA00022833"/>
    </source>
</evidence>
<evidence type="ECO:0000256" key="2">
    <source>
        <dbReference type="ARBA" id="ARBA00010024"/>
    </source>
</evidence>
<evidence type="ECO:0000256" key="7">
    <source>
        <dbReference type="ARBA" id="ARBA00023242"/>
    </source>
</evidence>
<name>A0A6N2MM87_SALVM</name>
<sequence length="418" mass="45841">MESVCDFCGVEKAVVYCKPDSAKLCLRCDGRVHAANFLSQSHPRSLLCDKCSSLPAVARCLDEKLSICQGCDCSANGCSSSGHHLRALNCYTGCHSSAEFSKIWSSVLEGSSSGGFDSGWDSLNSAPIDENCISSCLEQRVNEGSFGLVTENLNELESCSKLEPWRGAPTIITPNPNYVPCCRDQVPMFPEVTNLPKQGCSIFKDIGLPDDEDLCDGLNFDDIPLDFENSDEIFSCSETQNKYQFGDAGKDCMLMEKNLSVTGSASAMQTISGNANCSIFTNPSCSRNLNLGFSGQVHSSMSLPLSNIIGESSSADYQDCGLSPLFLSGESPWESHLDASSPQARDKAKMRYNEKKKTRTFSKQIRYASRKARADTRKRVKGRFVKAGEAYDYDPLLRFHGDNDSRESKQLANVRNIY</sequence>
<evidence type="ECO:0000259" key="10">
    <source>
        <dbReference type="PROSITE" id="PS50119"/>
    </source>
</evidence>
<organism evidence="12">
    <name type="scientific">Salix viminalis</name>
    <name type="common">Common osier</name>
    <name type="synonym">Basket willow</name>
    <dbReference type="NCBI Taxonomy" id="40686"/>
    <lineage>
        <taxon>Eukaryota</taxon>
        <taxon>Viridiplantae</taxon>
        <taxon>Streptophyta</taxon>
        <taxon>Embryophyta</taxon>
        <taxon>Tracheophyta</taxon>
        <taxon>Spermatophyta</taxon>
        <taxon>Magnoliopsida</taxon>
        <taxon>eudicotyledons</taxon>
        <taxon>Gunneridae</taxon>
        <taxon>Pentapetalae</taxon>
        <taxon>rosids</taxon>
        <taxon>fabids</taxon>
        <taxon>Malpighiales</taxon>
        <taxon>Salicaceae</taxon>
        <taxon>Saliceae</taxon>
        <taxon>Salix</taxon>
    </lineage>
</organism>
<keyword evidence="4" id="KW-0677">Repeat</keyword>
<dbReference type="EMBL" id="CAADRP010001885">
    <property type="protein sequence ID" value="VFU55356.1"/>
    <property type="molecule type" value="Genomic_DNA"/>
</dbReference>